<accession>A0A844QCG4</accession>
<dbReference type="InterPro" id="IPR027275">
    <property type="entry name" value="PRC-brl_dom"/>
</dbReference>
<feature type="domain" description="PRC-barrel" evidence="3">
    <location>
        <begin position="52"/>
        <end position="129"/>
    </location>
</feature>
<dbReference type="EMBL" id="WPHG01000001">
    <property type="protein sequence ID" value="MVA96667.1"/>
    <property type="molecule type" value="Genomic_DNA"/>
</dbReference>
<feature type="chain" id="PRO_5032748052" evidence="2">
    <location>
        <begin position="22"/>
        <end position="361"/>
    </location>
</feature>
<evidence type="ECO:0000313" key="5">
    <source>
        <dbReference type="Proteomes" id="UP000463224"/>
    </source>
</evidence>
<dbReference type="Proteomes" id="UP000463224">
    <property type="component" value="Unassembled WGS sequence"/>
</dbReference>
<evidence type="ECO:0000259" key="3">
    <source>
        <dbReference type="Pfam" id="PF05239"/>
    </source>
</evidence>
<comment type="caution">
    <text evidence="4">The sequence shown here is derived from an EMBL/GenBank/DDBJ whole genome shotgun (WGS) entry which is preliminary data.</text>
</comment>
<dbReference type="Gene3D" id="2.30.30.240">
    <property type="entry name" value="PRC-barrel domain"/>
    <property type="match status" value="2"/>
</dbReference>
<dbReference type="PANTHER" id="PTHR36505">
    <property type="entry name" value="BLR1072 PROTEIN"/>
    <property type="match status" value="1"/>
</dbReference>
<feature type="domain" description="PRC-barrel" evidence="3">
    <location>
        <begin position="257"/>
        <end position="318"/>
    </location>
</feature>
<feature type="signal peptide" evidence="2">
    <location>
        <begin position="1"/>
        <end position="21"/>
    </location>
</feature>
<dbReference type="RefSeq" id="WP_156711583.1">
    <property type="nucleotide sequence ID" value="NZ_WPHG01000001.1"/>
</dbReference>
<reference evidence="4 5" key="1">
    <citation type="submission" date="2019-12" db="EMBL/GenBank/DDBJ databases">
        <title>Nitratireductor arenosus sp. nov., Isolated from sea sand, Jeju island, South Korea.</title>
        <authorList>
            <person name="Kim W."/>
        </authorList>
    </citation>
    <scope>NUCLEOTIDE SEQUENCE [LARGE SCALE GENOMIC DNA]</scope>
    <source>
        <strain evidence="4 5">CAU 1489</strain>
    </source>
</reference>
<dbReference type="Pfam" id="PF05239">
    <property type="entry name" value="PRC"/>
    <property type="match status" value="2"/>
</dbReference>
<dbReference type="AlphaFoldDB" id="A0A844QCG4"/>
<feature type="compositionally biased region" description="Basic and acidic residues" evidence="1">
    <location>
        <begin position="233"/>
        <end position="242"/>
    </location>
</feature>
<evidence type="ECO:0000313" key="4">
    <source>
        <dbReference type="EMBL" id="MVA96667.1"/>
    </source>
</evidence>
<evidence type="ECO:0000256" key="1">
    <source>
        <dbReference type="SAM" id="MobiDB-lite"/>
    </source>
</evidence>
<protein>
    <submittedName>
        <fullName evidence="4">PRC-barrel domain containing protein</fullName>
    </submittedName>
</protein>
<dbReference type="InterPro" id="IPR011033">
    <property type="entry name" value="PRC_barrel-like_sf"/>
</dbReference>
<keyword evidence="2" id="KW-0732">Signal</keyword>
<evidence type="ECO:0000256" key="2">
    <source>
        <dbReference type="SAM" id="SignalP"/>
    </source>
</evidence>
<sequence>MIRKLMATSALALLVSSGAIAQTSTTVPADPAQQTQPTAEVPMVVKADGQLASNIIGQSVYNGAGDDAENIGDVNDIVIDADGNIQAVVIGVGGFLGLGEKHVAIEYDLVKWAERNGDRWLVVETTADALKAQPEFDRMAYQPVPADTEVTETKPATADDLAKADTAETTEELPVEDKAAEAPANQDMEAAPKDEMTAEAPADEKAATETQDTAKTEERVADNENTAASPLEDPAKATDKTETAAIDRSSLEPLASDQISAEELIGTTVYGVDDENIGEIGDVVLSQDGDVDAIIVDVGGFLGIGEKEVAIGMDNLEFMTDGNGNRYLYTAFTQEELEAQPAYEEASYAERRDDMRLVVPQ</sequence>
<proteinExistence type="predicted"/>
<organism evidence="4 5">
    <name type="scientific">Nitratireductor arenosus</name>
    <dbReference type="NCBI Taxonomy" id="2682096"/>
    <lineage>
        <taxon>Bacteria</taxon>
        <taxon>Pseudomonadati</taxon>
        <taxon>Pseudomonadota</taxon>
        <taxon>Alphaproteobacteria</taxon>
        <taxon>Hyphomicrobiales</taxon>
        <taxon>Phyllobacteriaceae</taxon>
        <taxon>Nitratireductor</taxon>
    </lineage>
</organism>
<gene>
    <name evidence="4" type="ORF">GN330_05325</name>
</gene>
<dbReference type="SUPFAM" id="SSF50346">
    <property type="entry name" value="PRC-barrel domain"/>
    <property type="match status" value="3"/>
</dbReference>
<feature type="compositionally biased region" description="Basic and acidic residues" evidence="1">
    <location>
        <begin position="190"/>
        <end position="222"/>
    </location>
</feature>
<keyword evidence="5" id="KW-1185">Reference proteome</keyword>
<feature type="region of interest" description="Disordered" evidence="1">
    <location>
        <begin position="143"/>
        <end position="244"/>
    </location>
</feature>
<dbReference type="PANTHER" id="PTHR36505:SF1">
    <property type="entry name" value="BLR1072 PROTEIN"/>
    <property type="match status" value="1"/>
</dbReference>
<name>A0A844QCG4_9HYPH</name>